<protein>
    <submittedName>
        <fullName evidence="2">Uncharacterized protein</fullName>
    </submittedName>
</protein>
<feature type="compositionally biased region" description="Polar residues" evidence="1">
    <location>
        <begin position="58"/>
        <end position="74"/>
    </location>
</feature>
<proteinExistence type="predicted"/>
<evidence type="ECO:0000313" key="3">
    <source>
        <dbReference type="Proteomes" id="UP001287356"/>
    </source>
</evidence>
<reference evidence="2" key="1">
    <citation type="journal article" date="2023" name="Mol. Phylogenet. Evol.">
        <title>Genome-scale phylogeny and comparative genomics of the fungal order Sordariales.</title>
        <authorList>
            <person name="Hensen N."/>
            <person name="Bonometti L."/>
            <person name="Westerberg I."/>
            <person name="Brannstrom I.O."/>
            <person name="Guillou S."/>
            <person name="Cros-Aarteil S."/>
            <person name="Calhoun S."/>
            <person name="Haridas S."/>
            <person name="Kuo A."/>
            <person name="Mondo S."/>
            <person name="Pangilinan J."/>
            <person name="Riley R."/>
            <person name="LaButti K."/>
            <person name="Andreopoulos B."/>
            <person name="Lipzen A."/>
            <person name="Chen C."/>
            <person name="Yan M."/>
            <person name="Daum C."/>
            <person name="Ng V."/>
            <person name="Clum A."/>
            <person name="Steindorff A."/>
            <person name="Ohm R.A."/>
            <person name="Martin F."/>
            <person name="Silar P."/>
            <person name="Natvig D.O."/>
            <person name="Lalanne C."/>
            <person name="Gautier V."/>
            <person name="Ament-Velasquez S.L."/>
            <person name="Kruys A."/>
            <person name="Hutchinson M.I."/>
            <person name="Powell A.J."/>
            <person name="Barry K."/>
            <person name="Miller A.N."/>
            <person name="Grigoriev I.V."/>
            <person name="Debuchy R."/>
            <person name="Gladieux P."/>
            <person name="Hiltunen Thoren M."/>
            <person name="Johannesson H."/>
        </authorList>
    </citation>
    <scope>NUCLEOTIDE SEQUENCE</scope>
    <source>
        <strain evidence="2">CBS 958.72</strain>
    </source>
</reference>
<evidence type="ECO:0000256" key="1">
    <source>
        <dbReference type="SAM" id="MobiDB-lite"/>
    </source>
</evidence>
<dbReference type="AlphaFoldDB" id="A0AAE0KHZ5"/>
<feature type="compositionally biased region" description="Basic residues" evidence="1">
    <location>
        <begin position="24"/>
        <end position="38"/>
    </location>
</feature>
<organism evidence="2 3">
    <name type="scientific">Lasiosphaeria ovina</name>
    <dbReference type="NCBI Taxonomy" id="92902"/>
    <lineage>
        <taxon>Eukaryota</taxon>
        <taxon>Fungi</taxon>
        <taxon>Dikarya</taxon>
        <taxon>Ascomycota</taxon>
        <taxon>Pezizomycotina</taxon>
        <taxon>Sordariomycetes</taxon>
        <taxon>Sordariomycetidae</taxon>
        <taxon>Sordariales</taxon>
        <taxon>Lasiosphaeriaceae</taxon>
        <taxon>Lasiosphaeria</taxon>
    </lineage>
</organism>
<feature type="region of interest" description="Disordered" evidence="1">
    <location>
        <begin position="1"/>
        <end position="125"/>
    </location>
</feature>
<dbReference type="Proteomes" id="UP001287356">
    <property type="component" value="Unassembled WGS sequence"/>
</dbReference>
<name>A0AAE0KHZ5_9PEZI</name>
<gene>
    <name evidence="2" type="ORF">B0T24DRAFT_700234</name>
</gene>
<feature type="compositionally biased region" description="Basic and acidic residues" evidence="1">
    <location>
        <begin position="44"/>
        <end position="56"/>
    </location>
</feature>
<feature type="compositionally biased region" description="Basic and acidic residues" evidence="1">
    <location>
        <begin position="75"/>
        <end position="94"/>
    </location>
</feature>
<feature type="compositionally biased region" description="Basic and acidic residues" evidence="1">
    <location>
        <begin position="107"/>
        <end position="123"/>
    </location>
</feature>
<sequence>MNNEGSQSRPRKVRRTWSRTSAASKRRRTQNKNTRARKSLAYAKEQEQEREPERGPECSTNVVADQYHVETTPSIERKHESEENLTYMREHEQAPEYPTVRVTSMTHDGKSSEEEHKSEKRSSTCEVEIGGKAAGAPIDIGAQGDYVYPPEFAERYSLEPKMKRKPSTICDIEWDKAREERPKSGLSGSPQLRETVVYVRGSKSGPSERPKLHEKVAYYNEREGPKDGFSGRAGPLREVALNGSAGLLREVVLNGNADELGAIPPQYRKYWKLF</sequence>
<keyword evidence="3" id="KW-1185">Reference proteome</keyword>
<reference evidence="2" key="2">
    <citation type="submission" date="2023-06" db="EMBL/GenBank/DDBJ databases">
        <authorList>
            <consortium name="Lawrence Berkeley National Laboratory"/>
            <person name="Haridas S."/>
            <person name="Hensen N."/>
            <person name="Bonometti L."/>
            <person name="Westerberg I."/>
            <person name="Brannstrom I.O."/>
            <person name="Guillou S."/>
            <person name="Cros-Aarteil S."/>
            <person name="Calhoun S."/>
            <person name="Kuo A."/>
            <person name="Mondo S."/>
            <person name="Pangilinan J."/>
            <person name="Riley R."/>
            <person name="Labutti K."/>
            <person name="Andreopoulos B."/>
            <person name="Lipzen A."/>
            <person name="Chen C."/>
            <person name="Yanf M."/>
            <person name="Daum C."/>
            <person name="Ng V."/>
            <person name="Clum A."/>
            <person name="Steindorff A."/>
            <person name="Ohm R."/>
            <person name="Martin F."/>
            <person name="Silar P."/>
            <person name="Natvig D."/>
            <person name="Lalanne C."/>
            <person name="Gautier V."/>
            <person name="Ament-Velasquez S.L."/>
            <person name="Kruys A."/>
            <person name="Hutchinson M.I."/>
            <person name="Powell A.J."/>
            <person name="Barry K."/>
            <person name="Miller A.N."/>
            <person name="Grigoriev I.V."/>
            <person name="Debuchy R."/>
            <person name="Gladieux P."/>
            <person name="Thoren M.H."/>
            <person name="Johannesson H."/>
        </authorList>
    </citation>
    <scope>NUCLEOTIDE SEQUENCE</scope>
    <source>
        <strain evidence="2">CBS 958.72</strain>
    </source>
</reference>
<evidence type="ECO:0000313" key="2">
    <source>
        <dbReference type="EMBL" id="KAK3376570.1"/>
    </source>
</evidence>
<dbReference type="EMBL" id="JAULSN010000003">
    <property type="protein sequence ID" value="KAK3376570.1"/>
    <property type="molecule type" value="Genomic_DNA"/>
</dbReference>
<comment type="caution">
    <text evidence="2">The sequence shown here is derived from an EMBL/GenBank/DDBJ whole genome shotgun (WGS) entry which is preliminary data.</text>
</comment>
<accession>A0AAE0KHZ5</accession>